<dbReference type="GO" id="GO:0006508">
    <property type="term" value="P:proteolysis"/>
    <property type="evidence" value="ECO:0007669"/>
    <property type="project" value="UniProtKB-KW"/>
</dbReference>
<evidence type="ECO:0000256" key="3">
    <source>
        <dbReference type="ARBA" id="ARBA00007931"/>
    </source>
</evidence>
<evidence type="ECO:0000313" key="15">
    <source>
        <dbReference type="Proteomes" id="UP000574133"/>
    </source>
</evidence>
<accession>A0A841TGN4</accession>
<evidence type="ECO:0000256" key="4">
    <source>
        <dbReference type="ARBA" id="ARBA00022670"/>
    </source>
</evidence>
<evidence type="ECO:0000256" key="10">
    <source>
        <dbReference type="ARBA" id="ARBA00023049"/>
    </source>
</evidence>
<keyword evidence="15" id="KW-1185">Reference proteome</keyword>
<feature type="transmembrane region" description="Helical" evidence="12">
    <location>
        <begin position="145"/>
        <end position="167"/>
    </location>
</feature>
<keyword evidence="6" id="KW-0479">Metal-binding</keyword>
<protein>
    <submittedName>
        <fullName evidence="14">Site-2 protease family protein</fullName>
    </submittedName>
</protein>
<evidence type="ECO:0000256" key="5">
    <source>
        <dbReference type="ARBA" id="ARBA00022692"/>
    </source>
</evidence>
<keyword evidence="9 12" id="KW-1133">Transmembrane helix</keyword>
<evidence type="ECO:0000256" key="7">
    <source>
        <dbReference type="ARBA" id="ARBA00022801"/>
    </source>
</evidence>
<name>A0A841TGN4_9BACL</name>
<evidence type="ECO:0000259" key="13">
    <source>
        <dbReference type="Pfam" id="PF02163"/>
    </source>
</evidence>
<dbReference type="PANTHER" id="PTHR39188">
    <property type="entry name" value="MEMBRANE-ASSOCIATED ZINC METALLOPROTEASE M50B"/>
    <property type="match status" value="1"/>
</dbReference>
<dbReference type="GO" id="GO:0008237">
    <property type="term" value="F:metallopeptidase activity"/>
    <property type="evidence" value="ECO:0007669"/>
    <property type="project" value="UniProtKB-KW"/>
</dbReference>
<keyword evidence="4 14" id="KW-0645">Protease</keyword>
<keyword evidence="5 12" id="KW-0812">Transmembrane</keyword>
<comment type="similarity">
    <text evidence="3">Belongs to the peptidase M50B family.</text>
</comment>
<evidence type="ECO:0000313" key="14">
    <source>
        <dbReference type="EMBL" id="MBB6678107.1"/>
    </source>
</evidence>
<feature type="transmembrane region" description="Helical" evidence="12">
    <location>
        <begin position="179"/>
        <end position="209"/>
    </location>
</feature>
<feature type="transmembrane region" description="Helical" evidence="12">
    <location>
        <begin position="332"/>
        <end position="350"/>
    </location>
</feature>
<feature type="transmembrane region" description="Helical" evidence="12">
    <location>
        <begin position="87"/>
        <end position="106"/>
    </location>
</feature>
<proteinExistence type="inferred from homology"/>
<dbReference type="GO" id="GO:0046872">
    <property type="term" value="F:metal ion binding"/>
    <property type="evidence" value="ECO:0007669"/>
    <property type="project" value="UniProtKB-KW"/>
</dbReference>
<keyword evidence="8" id="KW-0862">Zinc</keyword>
<dbReference type="RefSeq" id="WP_185179383.1">
    <property type="nucleotide sequence ID" value="NZ_CBCSEP010000009.1"/>
</dbReference>
<dbReference type="PANTHER" id="PTHR39188:SF3">
    <property type="entry name" value="STAGE IV SPORULATION PROTEIN FB"/>
    <property type="match status" value="1"/>
</dbReference>
<keyword evidence="7" id="KW-0378">Hydrolase</keyword>
<evidence type="ECO:0000256" key="2">
    <source>
        <dbReference type="ARBA" id="ARBA00004141"/>
    </source>
</evidence>
<dbReference type="CDD" id="cd06160">
    <property type="entry name" value="S2P-M50_like_2"/>
    <property type="match status" value="1"/>
</dbReference>
<evidence type="ECO:0000256" key="1">
    <source>
        <dbReference type="ARBA" id="ARBA00001947"/>
    </source>
</evidence>
<dbReference type="Proteomes" id="UP000574133">
    <property type="component" value="Unassembled WGS sequence"/>
</dbReference>
<keyword evidence="10" id="KW-0482">Metalloprotease</keyword>
<dbReference type="AlphaFoldDB" id="A0A841TGN4"/>
<evidence type="ECO:0000256" key="8">
    <source>
        <dbReference type="ARBA" id="ARBA00022833"/>
    </source>
</evidence>
<reference evidence="14 15" key="1">
    <citation type="submission" date="2020-08" db="EMBL/GenBank/DDBJ databases">
        <title>Cohnella phylogeny.</title>
        <authorList>
            <person name="Dunlap C."/>
        </authorList>
    </citation>
    <scope>NUCLEOTIDE SEQUENCE [LARGE SCALE GENOMIC DNA]</scope>
    <source>
        <strain evidence="14 15">DSM 103658</strain>
    </source>
</reference>
<feature type="transmembrane region" description="Helical" evidence="12">
    <location>
        <begin position="118"/>
        <end position="138"/>
    </location>
</feature>
<dbReference type="EMBL" id="JACJVN010000050">
    <property type="protein sequence ID" value="MBB6678107.1"/>
    <property type="molecule type" value="Genomic_DNA"/>
</dbReference>
<evidence type="ECO:0000256" key="6">
    <source>
        <dbReference type="ARBA" id="ARBA00022723"/>
    </source>
</evidence>
<comment type="caution">
    <text evidence="14">The sequence shown here is derived from an EMBL/GenBank/DDBJ whole genome shotgun (WGS) entry which is preliminary data.</text>
</comment>
<dbReference type="GO" id="GO:0016020">
    <property type="term" value="C:membrane"/>
    <property type="evidence" value="ECO:0007669"/>
    <property type="project" value="UniProtKB-SubCell"/>
</dbReference>
<evidence type="ECO:0000256" key="9">
    <source>
        <dbReference type="ARBA" id="ARBA00022989"/>
    </source>
</evidence>
<evidence type="ECO:0000256" key="12">
    <source>
        <dbReference type="SAM" id="Phobius"/>
    </source>
</evidence>
<keyword evidence="11 12" id="KW-0472">Membrane</keyword>
<dbReference type="InterPro" id="IPR008915">
    <property type="entry name" value="Peptidase_M50"/>
</dbReference>
<gene>
    <name evidence="14" type="ORF">H4Q31_12435</name>
</gene>
<feature type="domain" description="Peptidase M50" evidence="13">
    <location>
        <begin position="65"/>
        <end position="137"/>
    </location>
</feature>
<comment type="cofactor">
    <cofactor evidence="1">
        <name>Zn(2+)</name>
        <dbReference type="ChEBI" id="CHEBI:29105"/>
    </cofactor>
</comment>
<sequence>MSLDMGSPEREAKSTNRKKGSWAWTAGLILLLSKAKSLIGLLKLQTLLTALISVAFYATVYPWTFAIGLVALLFLHEMGHVWAAKRRGLPVSAPLFIPFFGALIMMKRNPKDAETEAAIALGGPMLGSLAALVCFGLWEWTGYEAWVALAYIGFLINLFNLLPMHPLDGGRIAAAVSRWLWVVGVVAFPIIIWYTGSFIYVIIWIWLMWHMYKRFFGERNRKDYNWTEGVYQTAADPLLPSWYYTGQVRRGSLPISAYCRMDGQHVATFYWEQLNYRGEMEINQPCIVHNATVVQVSEPDEANQITFTVRLYYELYEPSNYYEVSALTRIKYGVMYGGLAAALFAMMAYIHQIGALER</sequence>
<dbReference type="Pfam" id="PF02163">
    <property type="entry name" value="Peptidase_M50"/>
    <property type="match status" value="2"/>
</dbReference>
<evidence type="ECO:0000256" key="11">
    <source>
        <dbReference type="ARBA" id="ARBA00023136"/>
    </source>
</evidence>
<feature type="transmembrane region" description="Helical" evidence="12">
    <location>
        <begin position="47"/>
        <end position="75"/>
    </location>
</feature>
<organism evidence="14 15">
    <name type="scientific">Cohnella lubricantis</name>
    <dbReference type="NCBI Taxonomy" id="2163172"/>
    <lineage>
        <taxon>Bacteria</taxon>
        <taxon>Bacillati</taxon>
        <taxon>Bacillota</taxon>
        <taxon>Bacilli</taxon>
        <taxon>Bacillales</taxon>
        <taxon>Paenibacillaceae</taxon>
        <taxon>Cohnella</taxon>
    </lineage>
</organism>
<feature type="domain" description="Peptidase M50" evidence="13">
    <location>
        <begin position="142"/>
        <end position="179"/>
    </location>
</feature>
<comment type="subcellular location">
    <subcellularLocation>
        <location evidence="2">Membrane</location>
        <topology evidence="2">Multi-pass membrane protein</topology>
    </subcellularLocation>
</comment>